<dbReference type="GO" id="GO:0016903">
    <property type="term" value="F:oxidoreductase activity, acting on the aldehyde or oxo group of donors"/>
    <property type="evidence" value="ECO:0007669"/>
    <property type="project" value="InterPro"/>
</dbReference>
<reference evidence="6 8" key="1">
    <citation type="journal article" date="2017" name="PLoS ONE">
        <title>Development of a real-time PCR for detection of Staphylococcus pseudintermedius using a novel automated comparison of whole-genome sequences.</title>
        <authorList>
            <person name="Verstappen K.M."/>
            <person name="Huijbregts L."/>
            <person name="Spaninks M."/>
            <person name="Wagenaar J.A."/>
            <person name="Fluit A.C."/>
            <person name="Duim B."/>
        </authorList>
    </citation>
    <scope>NUCLEOTIDE SEQUENCE [LARGE SCALE GENOMIC DNA]</scope>
    <source>
        <strain evidence="6 8">15S02591-1</strain>
    </source>
</reference>
<dbReference type="SUPFAM" id="SSF52922">
    <property type="entry name" value="TK C-terminal domain-like"/>
    <property type="match status" value="1"/>
</dbReference>
<evidence type="ECO:0000259" key="4">
    <source>
        <dbReference type="Pfam" id="PF01855"/>
    </source>
</evidence>
<dbReference type="CDD" id="cd07034">
    <property type="entry name" value="TPP_PYR_PFOR_IOR-alpha_like"/>
    <property type="match status" value="1"/>
</dbReference>
<feature type="region of interest" description="Disordered" evidence="2">
    <location>
        <begin position="434"/>
        <end position="453"/>
    </location>
</feature>
<dbReference type="InterPro" id="IPR019752">
    <property type="entry name" value="Pyrv/ketoisovalerate_OxRed_cat"/>
</dbReference>
<dbReference type="SUPFAM" id="SSF53323">
    <property type="entry name" value="Pyruvate-ferredoxin oxidoreductase, PFOR, domain III"/>
    <property type="match status" value="1"/>
</dbReference>
<keyword evidence="9" id="KW-1185">Reference proteome</keyword>
<dbReference type="InterPro" id="IPR022367">
    <property type="entry name" value="2-oxoacid/accept_OxRdtase_asu"/>
</dbReference>
<feature type="domain" description="Pyruvate flavodoxin/ferredoxin oxidoreductase pyrimidine binding" evidence="4">
    <location>
        <begin position="210"/>
        <end position="452"/>
    </location>
</feature>
<evidence type="ECO:0000313" key="8">
    <source>
        <dbReference type="Proteomes" id="UP000217473"/>
    </source>
</evidence>
<dbReference type="InterPro" id="IPR029061">
    <property type="entry name" value="THDP-binding"/>
</dbReference>
<feature type="domain" description="Pyruvate:ferredoxin oxidoreductase core" evidence="5">
    <location>
        <begin position="476"/>
        <end position="552"/>
    </location>
</feature>
<evidence type="ECO:0000256" key="2">
    <source>
        <dbReference type="SAM" id="MobiDB-lite"/>
    </source>
</evidence>
<dbReference type="Pfam" id="PF01855">
    <property type="entry name" value="POR_N"/>
    <property type="match status" value="1"/>
</dbReference>
<dbReference type="Pfam" id="PF01558">
    <property type="entry name" value="POR"/>
    <property type="match status" value="1"/>
</dbReference>
<keyword evidence="1" id="KW-0560">Oxidoreductase</keyword>
<dbReference type="InterPro" id="IPR002880">
    <property type="entry name" value="Pyrv_Fd/Flavodoxin_OxRdtase_N"/>
</dbReference>
<feature type="domain" description="Pyruvate/ketoisovalerate oxidoreductase catalytic" evidence="3">
    <location>
        <begin position="14"/>
        <end position="174"/>
    </location>
</feature>
<dbReference type="EMBL" id="MWUR01000013">
    <property type="protein sequence ID" value="PCF49107.1"/>
    <property type="molecule type" value="Genomic_DNA"/>
</dbReference>
<dbReference type="Proteomes" id="UP000266198">
    <property type="component" value="Unassembled WGS sequence"/>
</dbReference>
<dbReference type="InterPro" id="IPR033412">
    <property type="entry name" value="PFOR_II"/>
</dbReference>
<evidence type="ECO:0000313" key="9">
    <source>
        <dbReference type="Proteomes" id="UP000266198"/>
    </source>
</evidence>
<dbReference type="PANTHER" id="PTHR32154:SF20">
    <property type="entry name" value="2-OXOGLUTARATE OXIDOREDUCTASE SUBUNIT KORA"/>
    <property type="match status" value="1"/>
</dbReference>
<dbReference type="InterPro" id="IPR002869">
    <property type="entry name" value="Pyrv_flavodox_OxRed_cen"/>
</dbReference>
<gene>
    <name evidence="6" type="ORF">B5C07_09350</name>
    <name evidence="7" type="ORF">CDL68_09520</name>
</gene>
<evidence type="ECO:0000259" key="3">
    <source>
        <dbReference type="Pfam" id="PF01558"/>
    </source>
</evidence>
<dbReference type="Pfam" id="PF17147">
    <property type="entry name" value="PFOR_II"/>
    <property type="match status" value="1"/>
</dbReference>
<dbReference type="AlphaFoldDB" id="A0AAX0QT98"/>
<dbReference type="InterPro" id="IPR009014">
    <property type="entry name" value="Transketo_C/PFOR_II"/>
</dbReference>
<accession>A0AAX0QT98</accession>
<proteinExistence type="predicted"/>
<organism evidence="6 8">
    <name type="scientific">Staphylococcus delphini</name>
    <dbReference type="NCBI Taxonomy" id="53344"/>
    <lineage>
        <taxon>Bacteria</taxon>
        <taxon>Bacillati</taxon>
        <taxon>Bacillota</taxon>
        <taxon>Bacilli</taxon>
        <taxon>Bacillales</taxon>
        <taxon>Staphylococcaceae</taxon>
        <taxon>Staphylococcus</taxon>
        <taxon>Staphylococcus intermedius group</taxon>
    </lineage>
</organism>
<dbReference type="GO" id="GO:0006979">
    <property type="term" value="P:response to oxidative stress"/>
    <property type="evidence" value="ECO:0007669"/>
    <property type="project" value="TreeGrafter"/>
</dbReference>
<evidence type="ECO:0000313" key="6">
    <source>
        <dbReference type="EMBL" id="PCF49107.1"/>
    </source>
</evidence>
<dbReference type="FunFam" id="3.40.920.10:FF:000003">
    <property type="entry name" value="Pyruvate ferredoxin oxidoreductase, alpha subunit"/>
    <property type="match status" value="1"/>
</dbReference>
<protein>
    <submittedName>
        <fullName evidence="6">2-oxoglutarate ferredoxin oxidoreductase subunit alpha</fullName>
    </submittedName>
</protein>
<dbReference type="EMBL" id="NIPK01000020">
    <property type="protein sequence ID" value="RIZ51806.1"/>
    <property type="molecule type" value="Genomic_DNA"/>
</dbReference>
<sequence length="586" mass="64384">MKSQLSWKVGGQQGEGIESTGEIFATAMNRKGYYLYGYRHFSSRIKGGHTNNKIRVSTTPVHAISDDLDILVAFDQETIVLNHHEMREDSVILADSKAKPEKPEDSKAQLIVLPFTEVAKELGTTLMKNMVAIGATAALMHLNTDTFEALITNMFEKKGEKVVDLNIQALNEGYRLMHEQMGEVNGDFELEESSGVPHLYMIGNDAIGLGAISAGSRFMAAYPITPASEVMEYMIDNLPKVGGSVIQTEDEIAAATMAIGANYGGVRAFTASAGPGLSLMMEAIGLSGMTETPFVVVNTQRGGPSTGLPTKQEQSDLMQMIYGTHGDIPKIVLAPTDAEDAFYLTVEAFNLAEEYQCPVILLSDLQLSLGKQTVKALDHSKIEIRRGATITEDIERDEDDKDYFKRYAVTESGVSPRPIPGVKGGIHHVTGVEHNEEGKPSEAAENRQNQMDKRMRKTEKLVIPKPVEGTATHDDADILYLGFISTKGAIQEGASRLEQQGHRINHLQIRQLHPFPTEVIQDAVDKAEKVVVVEHNYQGQLANIIKMNVNLGDKLVKQTKYDGTPFLPHEIEDKGLEILNALKERV</sequence>
<dbReference type="InterPro" id="IPR050722">
    <property type="entry name" value="Pyruvate:ferred/Flavod_OxRd"/>
</dbReference>
<dbReference type="FunFam" id="3.40.50.970:FF:000022">
    <property type="entry name" value="2-oxoglutarate ferredoxin oxidoreductase alpha subunit"/>
    <property type="match status" value="1"/>
</dbReference>
<name>A0AAX0QT98_9STAP</name>
<dbReference type="SUPFAM" id="SSF52518">
    <property type="entry name" value="Thiamin diphosphate-binding fold (THDP-binding)"/>
    <property type="match status" value="1"/>
</dbReference>
<reference evidence="7 9" key="2">
    <citation type="submission" date="2017-06" db="EMBL/GenBank/DDBJ databases">
        <title>Identification of a new gene, sdsY, involved in staphylococcal internalization in non-professional phagocytic cells (NPPCs).</title>
        <authorList>
            <person name="Maali Y."/>
            <person name="Martins-Simoes P."/>
            <person name="Trouillet-Assant S."/>
            <person name="Laurent F."/>
            <person name="Diot A."/>
            <person name="Verhoeven P."/>
            <person name="Bouvard D."/>
            <person name="Vandenesch F."/>
            <person name="Bes M."/>
        </authorList>
    </citation>
    <scope>NUCLEOTIDE SEQUENCE [LARGE SCALE GENOMIC DNA]</scope>
    <source>
        <strain evidence="7 9">Heidy</strain>
    </source>
</reference>
<dbReference type="Gene3D" id="3.40.50.970">
    <property type="match status" value="1"/>
</dbReference>
<evidence type="ECO:0000256" key="1">
    <source>
        <dbReference type="ARBA" id="ARBA00023002"/>
    </source>
</evidence>
<dbReference type="Proteomes" id="UP000217473">
    <property type="component" value="Unassembled WGS sequence"/>
</dbReference>
<comment type="caution">
    <text evidence="6">The sequence shown here is derived from an EMBL/GenBank/DDBJ whole genome shotgun (WGS) entry which is preliminary data.</text>
</comment>
<dbReference type="Gene3D" id="3.40.920.10">
    <property type="entry name" value="Pyruvate-ferredoxin oxidoreductase, PFOR, domain III"/>
    <property type="match status" value="1"/>
</dbReference>
<evidence type="ECO:0000313" key="7">
    <source>
        <dbReference type="EMBL" id="RIZ51806.1"/>
    </source>
</evidence>
<dbReference type="FunFam" id="3.40.50.920:FF:000009">
    <property type="entry name" value="2-oxoglutarate ferredoxin oxidoreductase subunit alpha"/>
    <property type="match status" value="1"/>
</dbReference>
<dbReference type="Gene3D" id="3.40.50.920">
    <property type="match status" value="1"/>
</dbReference>
<dbReference type="NCBIfam" id="TIGR03710">
    <property type="entry name" value="OAFO_sf"/>
    <property type="match status" value="1"/>
</dbReference>
<evidence type="ECO:0000259" key="5">
    <source>
        <dbReference type="Pfam" id="PF17147"/>
    </source>
</evidence>
<dbReference type="RefSeq" id="WP_096597860.1">
    <property type="nucleotide sequence ID" value="NZ_LR134263.1"/>
</dbReference>
<dbReference type="PANTHER" id="PTHR32154">
    <property type="entry name" value="PYRUVATE-FLAVODOXIN OXIDOREDUCTASE-RELATED"/>
    <property type="match status" value="1"/>
</dbReference>